<name>A0AAV4AHZ6_9GAST</name>
<comment type="caution">
    <text evidence="3">The sequence shown here is derived from an EMBL/GenBank/DDBJ whole genome shotgun (WGS) entry which is preliminary data.</text>
</comment>
<proteinExistence type="predicted"/>
<evidence type="ECO:0000256" key="1">
    <source>
        <dbReference type="SAM" id="MobiDB-lite"/>
    </source>
</evidence>
<evidence type="ECO:0000256" key="2">
    <source>
        <dbReference type="SAM" id="Phobius"/>
    </source>
</evidence>
<keyword evidence="4" id="KW-1185">Reference proteome</keyword>
<dbReference type="Proteomes" id="UP000735302">
    <property type="component" value="Unassembled WGS sequence"/>
</dbReference>
<evidence type="ECO:0000313" key="3">
    <source>
        <dbReference type="EMBL" id="GFO06863.1"/>
    </source>
</evidence>
<keyword evidence="2" id="KW-0812">Transmembrane</keyword>
<keyword evidence="2" id="KW-0472">Membrane</keyword>
<keyword evidence="2" id="KW-1133">Transmembrane helix</keyword>
<protein>
    <submittedName>
        <fullName evidence="3">Uncharacterized protein</fullName>
    </submittedName>
</protein>
<evidence type="ECO:0000313" key="4">
    <source>
        <dbReference type="Proteomes" id="UP000735302"/>
    </source>
</evidence>
<organism evidence="3 4">
    <name type="scientific">Plakobranchus ocellatus</name>
    <dbReference type="NCBI Taxonomy" id="259542"/>
    <lineage>
        <taxon>Eukaryota</taxon>
        <taxon>Metazoa</taxon>
        <taxon>Spiralia</taxon>
        <taxon>Lophotrochozoa</taxon>
        <taxon>Mollusca</taxon>
        <taxon>Gastropoda</taxon>
        <taxon>Heterobranchia</taxon>
        <taxon>Euthyneura</taxon>
        <taxon>Panpulmonata</taxon>
        <taxon>Sacoglossa</taxon>
        <taxon>Placobranchoidea</taxon>
        <taxon>Plakobranchidae</taxon>
        <taxon>Plakobranchus</taxon>
    </lineage>
</organism>
<sequence>MRKKDGQLFRDGQSSGGYDDNGNYKSKANKTLTSVTLLLLMARRVKVALIMMMPMITMMVRIVNVNVYPLQGDHTVLGLLGPGRQWQDLNLAK</sequence>
<accession>A0AAV4AHZ6</accession>
<gene>
    <name evidence="3" type="ORF">PoB_003336800</name>
</gene>
<reference evidence="3 4" key="1">
    <citation type="journal article" date="2021" name="Elife">
        <title>Chloroplast acquisition without the gene transfer in kleptoplastic sea slugs, Plakobranchus ocellatus.</title>
        <authorList>
            <person name="Maeda T."/>
            <person name="Takahashi S."/>
            <person name="Yoshida T."/>
            <person name="Shimamura S."/>
            <person name="Takaki Y."/>
            <person name="Nagai Y."/>
            <person name="Toyoda A."/>
            <person name="Suzuki Y."/>
            <person name="Arimoto A."/>
            <person name="Ishii H."/>
            <person name="Satoh N."/>
            <person name="Nishiyama T."/>
            <person name="Hasebe M."/>
            <person name="Maruyama T."/>
            <person name="Minagawa J."/>
            <person name="Obokata J."/>
            <person name="Shigenobu S."/>
        </authorList>
    </citation>
    <scope>NUCLEOTIDE SEQUENCE [LARGE SCALE GENOMIC DNA]</scope>
</reference>
<dbReference type="EMBL" id="BLXT01003804">
    <property type="protein sequence ID" value="GFO06863.1"/>
    <property type="molecule type" value="Genomic_DNA"/>
</dbReference>
<feature type="transmembrane region" description="Helical" evidence="2">
    <location>
        <begin position="47"/>
        <end position="68"/>
    </location>
</feature>
<dbReference type="AlphaFoldDB" id="A0AAV4AHZ6"/>
<feature type="region of interest" description="Disordered" evidence="1">
    <location>
        <begin position="1"/>
        <end position="25"/>
    </location>
</feature>